<accession>A0A1X0SD15</accession>
<dbReference type="EMBL" id="KV921269">
    <property type="protein sequence ID" value="ORE22186.1"/>
    <property type="molecule type" value="Genomic_DNA"/>
</dbReference>
<dbReference type="GO" id="GO:0030976">
    <property type="term" value="F:thiamine pyrophosphate binding"/>
    <property type="evidence" value="ECO:0007669"/>
    <property type="project" value="InterPro"/>
</dbReference>
<dbReference type="Proteomes" id="UP000242381">
    <property type="component" value="Unassembled WGS sequence"/>
</dbReference>
<dbReference type="Pfam" id="PF16870">
    <property type="entry name" value="OxoGdeHyase_C"/>
    <property type="match status" value="1"/>
</dbReference>
<gene>
    <name evidence="6" type="ORF">BCV71DRAFT_12827</name>
</gene>
<dbReference type="PANTHER" id="PTHR23152:SF4">
    <property type="entry name" value="2-OXOADIPATE DEHYDROGENASE COMPLEX COMPONENT E1"/>
    <property type="match status" value="1"/>
</dbReference>
<sequence length="124" mass="14568">MGPGTRFQPVLGDNTIENTDQVKKVVFVSGKFYYDLVKERERRGMKDRVALIRIEELSPFPRNELKKEIEQYGQADEFVWCQEEPQNAGAYSFMAPRLSQLIPKDKVNCYSTYYQEELFIKCKL</sequence>
<dbReference type="InterPro" id="IPR011603">
    <property type="entry name" value="2oxoglutarate_DH_E1"/>
</dbReference>
<comment type="cofactor">
    <cofactor evidence="1">
        <name>thiamine diphosphate</name>
        <dbReference type="ChEBI" id="CHEBI:58937"/>
    </cofactor>
</comment>
<evidence type="ECO:0000256" key="4">
    <source>
        <dbReference type="ARBA" id="ARBA00023052"/>
    </source>
</evidence>
<keyword evidence="4" id="KW-0786">Thiamine pyrophosphate</keyword>
<dbReference type="Gene3D" id="3.40.50.11610">
    <property type="entry name" value="Multifunctional 2-oxoglutarate metabolism enzyme, C-terminal domain"/>
    <property type="match status" value="1"/>
</dbReference>
<proteinExistence type="inferred from homology"/>
<dbReference type="InterPro" id="IPR031717">
    <property type="entry name" value="ODO-1/KGD_C"/>
</dbReference>
<reference evidence="6 7" key="1">
    <citation type="journal article" date="2016" name="Proc. Natl. Acad. Sci. U.S.A.">
        <title>Lipid metabolic changes in an early divergent fungus govern the establishment of a mutualistic symbiosis with endobacteria.</title>
        <authorList>
            <person name="Lastovetsky O.A."/>
            <person name="Gaspar M.L."/>
            <person name="Mondo S.J."/>
            <person name="LaButti K.M."/>
            <person name="Sandor L."/>
            <person name="Grigoriev I.V."/>
            <person name="Henry S.A."/>
            <person name="Pawlowska T.E."/>
        </authorList>
    </citation>
    <scope>NUCLEOTIDE SEQUENCE [LARGE SCALE GENOMIC DNA]</scope>
    <source>
        <strain evidence="6 7">ATCC 11559</strain>
    </source>
</reference>
<evidence type="ECO:0000256" key="2">
    <source>
        <dbReference type="ARBA" id="ARBA00006936"/>
    </source>
</evidence>
<protein>
    <recommendedName>
        <fullName evidence="5">2-oxoglutarate dehydrogenase E1 component/KDG C-terminal domain-containing protein</fullName>
    </recommendedName>
</protein>
<evidence type="ECO:0000256" key="3">
    <source>
        <dbReference type="ARBA" id="ARBA00023002"/>
    </source>
</evidence>
<organism evidence="6 7">
    <name type="scientific">Rhizopus microsporus</name>
    <dbReference type="NCBI Taxonomy" id="58291"/>
    <lineage>
        <taxon>Eukaryota</taxon>
        <taxon>Fungi</taxon>
        <taxon>Fungi incertae sedis</taxon>
        <taxon>Mucoromycota</taxon>
        <taxon>Mucoromycotina</taxon>
        <taxon>Mucoromycetes</taxon>
        <taxon>Mucorales</taxon>
        <taxon>Mucorineae</taxon>
        <taxon>Rhizopodaceae</taxon>
        <taxon>Rhizopus</taxon>
    </lineage>
</organism>
<dbReference type="PANTHER" id="PTHR23152">
    <property type="entry name" value="2-OXOGLUTARATE DEHYDROGENASE"/>
    <property type="match status" value="1"/>
</dbReference>
<comment type="similarity">
    <text evidence="2">Belongs to the alpha-ketoglutarate dehydrogenase family.</text>
</comment>
<dbReference type="AlphaFoldDB" id="A0A1X0SD15"/>
<feature type="domain" description="2-oxoglutarate dehydrogenase E1 component/KDG C-terminal" evidence="5">
    <location>
        <begin position="1"/>
        <end position="107"/>
    </location>
</feature>
<dbReference type="OMA" id="GHIHKIM"/>
<dbReference type="VEuPathDB" id="FungiDB:BCV72DRAFT_211326"/>
<evidence type="ECO:0000313" key="7">
    <source>
        <dbReference type="Proteomes" id="UP000242381"/>
    </source>
</evidence>
<name>A0A1X0SD15_RHIZD</name>
<dbReference type="GO" id="GO:0016624">
    <property type="term" value="F:oxidoreductase activity, acting on the aldehyde or oxo group of donors, disulfide as acceptor"/>
    <property type="evidence" value="ECO:0007669"/>
    <property type="project" value="InterPro"/>
</dbReference>
<evidence type="ECO:0000259" key="5">
    <source>
        <dbReference type="Pfam" id="PF16870"/>
    </source>
</evidence>
<dbReference type="InterPro" id="IPR042179">
    <property type="entry name" value="KGD_C_sf"/>
</dbReference>
<keyword evidence="3" id="KW-0560">Oxidoreductase</keyword>
<evidence type="ECO:0000313" key="6">
    <source>
        <dbReference type="EMBL" id="ORE22186.1"/>
    </source>
</evidence>
<evidence type="ECO:0000256" key="1">
    <source>
        <dbReference type="ARBA" id="ARBA00001964"/>
    </source>
</evidence>